<name>A0A834I431_RHYFE</name>
<proteinExistence type="predicted"/>
<dbReference type="AlphaFoldDB" id="A0A834I431"/>
<accession>A0A834I431</accession>
<feature type="compositionally biased region" description="Polar residues" evidence="1">
    <location>
        <begin position="14"/>
        <end position="23"/>
    </location>
</feature>
<dbReference type="EMBL" id="JAACXV010013366">
    <property type="protein sequence ID" value="KAF7273579.1"/>
    <property type="molecule type" value="Genomic_DNA"/>
</dbReference>
<comment type="caution">
    <text evidence="2">The sequence shown here is derived from an EMBL/GenBank/DDBJ whole genome shotgun (WGS) entry which is preliminary data.</text>
</comment>
<gene>
    <name evidence="2" type="ORF">GWI33_013713</name>
</gene>
<evidence type="ECO:0000313" key="3">
    <source>
        <dbReference type="Proteomes" id="UP000625711"/>
    </source>
</evidence>
<reference evidence="2" key="1">
    <citation type="submission" date="2020-08" db="EMBL/GenBank/DDBJ databases">
        <title>Genome sequencing and assembly of the red palm weevil Rhynchophorus ferrugineus.</title>
        <authorList>
            <person name="Dias G.B."/>
            <person name="Bergman C.M."/>
            <person name="Manee M."/>
        </authorList>
    </citation>
    <scope>NUCLEOTIDE SEQUENCE</scope>
    <source>
        <strain evidence="2">AA-2017</strain>
        <tissue evidence="2">Whole larva</tissue>
    </source>
</reference>
<evidence type="ECO:0000313" key="2">
    <source>
        <dbReference type="EMBL" id="KAF7273579.1"/>
    </source>
</evidence>
<keyword evidence="3" id="KW-1185">Reference proteome</keyword>
<feature type="non-terminal residue" evidence="2">
    <location>
        <position position="1"/>
    </location>
</feature>
<protein>
    <submittedName>
        <fullName evidence="2">Uncharacterized protein</fullName>
    </submittedName>
</protein>
<organism evidence="2 3">
    <name type="scientific">Rhynchophorus ferrugineus</name>
    <name type="common">Red palm weevil</name>
    <name type="synonym">Curculio ferrugineus</name>
    <dbReference type="NCBI Taxonomy" id="354439"/>
    <lineage>
        <taxon>Eukaryota</taxon>
        <taxon>Metazoa</taxon>
        <taxon>Ecdysozoa</taxon>
        <taxon>Arthropoda</taxon>
        <taxon>Hexapoda</taxon>
        <taxon>Insecta</taxon>
        <taxon>Pterygota</taxon>
        <taxon>Neoptera</taxon>
        <taxon>Endopterygota</taxon>
        <taxon>Coleoptera</taxon>
        <taxon>Polyphaga</taxon>
        <taxon>Cucujiformia</taxon>
        <taxon>Curculionidae</taxon>
        <taxon>Dryophthorinae</taxon>
        <taxon>Rhynchophorus</taxon>
    </lineage>
</organism>
<sequence length="46" mass="5255">TNTKTPKLTEHKSAITNYPMSDEQTPKVRNRNRSETPFDFCSAVVN</sequence>
<evidence type="ECO:0000256" key="1">
    <source>
        <dbReference type="SAM" id="MobiDB-lite"/>
    </source>
</evidence>
<feature type="region of interest" description="Disordered" evidence="1">
    <location>
        <begin position="1"/>
        <end position="46"/>
    </location>
</feature>
<dbReference type="Proteomes" id="UP000625711">
    <property type="component" value="Unassembled WGS sequence"/>
</dbReference>